<feature type="binding site" evidence="14">
    <location>
        <position position="466"/>
    </location>
    <ligand>
        <name>ATP</name>
        <dbReference type="ChEBI" id="CHEBI:30616"/>
    </ligand>
</feature>
<dbReference type="InterPro" id="IPR023298">
    <property type="entry name" value="ATPase_P-typ_TM_dom_sf"/>
</dbReference>
<dbReference type="GO" id="GO:0000287">
    <property type="term" value="F:magnesium ion binding"/>
    <property type="evidence" value="ECO:0007669"/>
    <property type="project" value="InterPro"/>
</dbReference>
<comment type="caution">
    <text evidence="19">The sequence shown here is derived from an EMBL/GenBank/DDBJ whole genome shotgun (WGS) entry which is preliminary data.</text>
</comment>
<feature type="transmembrane region" description="Helical" evidence="16">
    <location>
        <begin position="977"/>
        <end position="994"/>
    </location>
</feature>
<dbReference type="PANTHER" id="PTHR24092:SF91">
    <property type="entry name" value="PHOSPHOLIPID-TRANSPORTING ATPASE 1"/>
    <property type="match status" value="1"/>
</dbReference>
<feature type="binding site" evidence="14">
    <location>
        <position position="639"/>
    </location>
    <ligand>
        <name>ATP</name>
        <dbReference type="ChEBI" id="CHEBI:30616"/>
    </ligand>
</feature>
<sequence>MDSKSPAENSIHIESTFNTSSSRRSISSYQSRTSAANSIREVNFGDLGPKPVRYGSRAADSEAFSMSLKEINDEDARLVYIDDPGKTNERFEFASNTIKTAKYSIFTFLPRNLFEQFHRVAYIYFLVIAVLNQLPQLAVFGRTASILPLAFVLLVTAVKDAYEDYRRHRSDRIENNRLASILVNNEFQPKRWKDIQVGEIIKIHANETIPCDMVLLSTSDPTGVAYVQTINLDGESNLKTRYAKQETLSKLPEKEKISGIIKCEKPNRNIYGFQANLDIDGKKLSLGPSNIIIRGCELKNTGWAIGVAVYAGRETKAMLNNSGAPSKRSRLETRMNLEIIILSVFLILLCSVVSVCAGVWLRRRRDELDYLPFYRRKDFSKGDEENYEYYGWGMEIFFTFLMSVIVFQIMIPISLYISMELVRVGQAYFMIRDAQMYDEASNSRFQCRALNINEDLGQIKYVFSDKTGTLTENKMEFKCASIWGVDYNGSKESSETELPGYSVQVDGNTLRPKMKVNVDPELLKLAKSGRDTSRGAQVHDFLLSLAACNTIVPLVTDTSDPNVKLMDYQGESPDEQALVYAAAAYGFMLIERTSGHIIIDIHGQRQRFNVLGLHEFDSDRKRMSVILGCPDNSVKVFVKGADTTMFNVIDKSVNLSIVRATEGHLHAYSSIGLRTLVVGMRDLSSSEFDQWHSSFEAASTALLGRAAQLRKVASNIEKNLRILGASGIEDKLQLGVPEAIECLRAAGIKVWVLTGDKQETAISIGYSSRLLTSRMTQIIINSNSKDSCRRSLQDAILMAKKLVTVSGVTYNTEGTSRDGPTPVALIIDGTSLVYILDSELEEELFELASKCSVVLCCRVAPLQKAGIVALVKKRTSDMTLAIGDGANDVSMIQMADVGVGISGQEGRQAVMASDFAMGQFRFLVPLLLVHGHWNYQRMGYMILYNFYRNAVFVLVLFWYVLFTSFTLTTAINEWSSVLYSVIYTSVPTIIVGILDKDLSRRTLLQYPQLYGAGHRQESYNSKLFWLTVIDTLWQSLVIFFVPLFAYWESNVDGSSLGDLWTVAVVILVNLHLAMDVIRWTWVTHAAIWGSIIATWICVMIIDAVPSLVGYWAIFEIGKTRLFWSCLLGIIVAALLPRFVVKCLHQYYSPCDVQIASEAEKFGNPRELDHGLKAYKEERKKPNSSRSGSLFPEMAAQRSAVHSSLHIESAFSSPASRTGNAANSIQEVSLADRGTKHVRYGSRAADSEMFSISQREIIDEDSRLIYLNDPGKTNERFEFCTNSIRTGKYSILTFLPRNLFEQFHRVAYIYFLVIAVLNQLPQLAVFGRGASIMPLAFVLLVTTVKDAYEDYRRHRSDRIENNRLALVLINNHFQPKKWKDIQVGEIIKVLANETIPCDMVLLSTSDPSGVAYVQTINLDGESNLKTRYAKQETLSKYPEEEKVEGVIRCEIPNRNIYGFQANLEIDGRKLSLGPSNVLLRGCELKNTGWAIGVAVYAGRETKAMLNSSGASCKRSRLESRMNFEIIILSLVLIALCTVVSVCAAVWLKREKDVLNYLPFYRKKDFSLGKVMGKVRDYNYYGWGLEIIFTFLMSVIVFQIMIPISLYISMELVRVGQAYFMIGDTQLYDEASNSRFQCRALNINEDLGQIKYVFSDKTGTLTENKMEFKCASIGGVDYSGGKVVSEREQGYSVQVDGSILRPKMKVNVDPELLQLLKSGRNTNNGKQVHDFFLALAACNAIVPLVTDTPDPRVKLIDYQGESPDEQALVYAAATYGFMLVERTSGHIVIDIQGQRQRFNVLGLHEFDSDRKRMSVILGCPDKTVKVFVKGADTTMLSVIDESVNTNLMHITEAHLLAYSSVGLRTLVVGMRELSPLEFEEWHSSFEAASTALSGRAAALRKVAGNIETNLCILGASGIEDKLQSGVPEAIESLRTAGIKVWVLTGDKQETAISIGYSSKLLTPMMTQHVINCNSWESCRTRLQEATEGISGNALTSAALIVDGTSLCYILDSDLEEQLFWLASKCSVVLCCRVAPLQKAGIVDLVKSRTADMTLAIGDGANDVSMIQMADVGVGISGQEGRQAVMASDFAMGQFRFLVPLLLVHGHWNYQRMGYAILYNFYRNAVFVFVLFWYVLFTSFTLTTAITEWSSVLYSVLYTSLPTIVVGILDKDLSRKTLLKYPQLYGAGHRKECYNSKLFWLTMMDTLWQSLVAFFIPLLAYWESTLDASSIGDLWTIAVVILVNLHLAMDVIRWTWITHAAIWGSIVASWICVTVIDAFPSLVGYWAIFHVARTGLFWLCLLAIVVVALLPRFVVKFLYQYYCPCDVQIAREAEKFGGPRDLGGVQKELDPILDHQQR</sequence>
<feature type="binding site" evidence="15">
    <location>
        <position position="888"/>
    </location>
    <ligand>
        <name>Mg(2+)</name>
        <dbReference type="ChEBI" id="CHEBI:18420"/>
    </ligand>
</feature>
<dbReference type="SFLD" id="SFLDG00002">
    <property type="entry name" value="C1.7:_P-type_atpase_like"/>
    <property type="match status" value="2"/>
</dbReference>
<feature type="transmembrane region" description="Helical" evidence="16">
    <location>
        <begin position="1091"/>
        <end position="1114"/>
    </location>
</feature>
<feature type="transmembrane region" description="Helical" evidence="16">
    <location>
        <begin position="144"/>
        <end position="162"/>
    </location>
</feature>
<dbReference type="GO" id="GO:0005886">
    <property type="term" value="C:plasma membrane"/>
    <property type="evidence" value="ECO:0007669"/>
    <property type="project" value="TreeGrafter"/>
</dbReference>
<dbReference type="EMBL" id="JAATIQ010000013">
    <property type="protein sequence ID" value="KAF4401162.1"/>
    <property type="molecule type" value="Genomic_DNA"/>
</dbReference>
<feature type="binding site" evidence="15">
    <location>
        <position position="467"/>
    </location>
    <ligand>
        <name>Mg(2+)</name>
        <dbReference type="ChEBI" id="CHEBI:18420"/>
    </ligand>
</feature>
<feature type="domain" description="P-type ATPase C-terminal" evidence="18">
    <location>
        <begin position="2082"/>
        <end position="2321"/>
    </location>
</feature>
<feature type="transmembrane region" description="Helical" evidence="16">
    <location>
        <begin position="396"/>
        <end position="417"/>
    </location>
</feature>
<dbReference type="Proteomes" id="UP000583929">
    <property type="component" value="Unassembled WGS sequence"/>
</dbReference>
<dbReference type="InterPro" id="IPR008250">
    <property type="entry name" value="ATPase_P-typ_transduc_dom_A_sf"/>
</dbReference>
<dbReference type="Gene3D" id="3.40.1110.10">
    <property type="entry name" value="Calcium-transporting ATPase, cytoplasmic domain N"/>
    <property type="match status" value="2"/>
</dbReference>
<dbReference type="NCBIfam" id="TIGR01494">
    <property type="entry name" value="ATPase_P-type"/>
    <property type="match status" value="4"/>
</dbReference>
<comment type="subcellular location">
    <subcellularLocation>
        <location evidence="1">Membrane</location>
        <topology evidence="1">Multi-pass membrane protein</topology>
    </subcellularLocation>
</comment>
<keyword evidence="7 14" id="KW-0067">ATP-binding</keyword>
<evidence type="ECO:0000256" key="2">
    <source>
        <dbReference type="ARBA" id="ARBA00008109"/>
    </source>
</evidence>
<dbReference type="InterPro" id="IPR032631">
    <property type="entry name" value="P-type_ATPase_N"/>
</dbReference>
<dbReference type="Gene3D" id="2.70.150.10">
    <property type="entry name" value="Calcium-transporting ATPase, cytoplasmic transduction domain A"/>
    <property type="match status" value="2"/>
</dbReference>
<feature type="active site" description="4-aspartylphosphate intermediate" evidence="13">
    <location>
        <position position="465"/>
    </location>
</feature>
<evidence type="ECO:0000256" key="7">
    <source>
        <dbReference type="ARBA" id="ARBA00022840"/>
    </source>
</evidence>
<feature type="binding site" evidence="14">
    <location>
        <position position="575"/>
    </location>
    <ligand>
        <name>ATP</name>
        <dbReference type="ChEBI" id="CHEBI:30616"/>
    </ligand>
</feature>
<feature type="binding site" evidence="15">
    <location>
        <position position="884"/>
    </location>
    <ligand>
        <name>Mg(2+)</name>
        <dbReference type="ChEBI" id="CHEBI:18420"/>
    </ligand>
</feature>
<feature type="binding site" evidence="14">
    <location>
        <position position="465"/>
    </location>
    <ligand>
        <name>ATP</name>
        <dbReference type="ChEBI" id="CHEBI:30616"/>
    </ligand>
</feature>
<evidence type="ECO:0000256" key="15">
    <source>
        <dbReference type="PIRSR" id="PIRSR606539-3"/>
    </source>
</evidence>
<dbReference type="EC" id="7.6.2.1" evidence="3"/>
<evidence type="ECO:0000256" key="12">
    <source>
        <dbReference type="ARBA" id="ARBA00034036"/>
    </source>
</evidence>
<evidence type="ECO:0000256" key="6">
    <source>
        <dbReference type="ARBA" id="ARBA00022741"/>
    </source>
</evidence>
<evidence type="ECO:0000256" key="10">
    <source>
        <dbReference type="ARBA" id="ARBA00022989"/>
    </source>
</evidence>
<comment type="similarity">
    <text evidence="2">Belongs to the cation transport ATPase (P-type) (TC 3.A.3) family. Type IV subfamily.</text>
</comment>
<evidence type="ECO:0000259" key="17">
    <source>
        <dbReference type="Pfam" id="PF16209"/>
    </source>
</evidence>
<evidence type="ECO:0000256" key="3">
    <source>
        <dbReference type="ARBA" id="ARBA00012189"/>
    </source>
</evidence>
<evidence type="ECO:0000256" key="14">
    <source>
        <dbReference type="PIRSR" id="PIRSR606539-2"/>
    </source>
</evidence>
<dbReference type="SFLD" id="SFLDS00003">
    <property type="entry name" value="Haloacid_Dehalogenase"/>
    <property type="match status" value="2"/>
</dbReference>
<evidence type="ECO:0000313" key="20">
    <source>
        <dbReference type="Proteomes" id="UP000583929"/>
    </source>
</evidence>
<dbReference type="InterPro" id="IPR001757">
    <property type="entry name" value="P_typ_ATPase"/>
</dbReference>
<feature type="binding site" evidence="14">
    <location>
        <position position="467"/>
    </location>
    <ligand>
        <name>ATP</name>
        <dbReference type="ChEBI" id="CHEBI:30616"/>
    </ligand>
</feature>
<dbReference type="FunFam" id="3.40.50.1000:FF:000221">
    <property type="entry name" value="Phospholipid-transporting ATPase"/>
    <property type="match status" value="2"/>
</dbReference>
<organism evidence="19 20">
    <name type="scientific">Cannabis sativa</name>
    <name type="common">Hemp</name>
    <name type="synonym">Marijuana</name>
    <dbReference type="NCBI Taxonomy" id="3483"/>
    <lineage>
        <taxon>Eukaryota</taxon>
        <taxon>Viridiplantae</taxon>
        <taxon>Streptophyta</taxon>
        <taxon>Embryophyta</taxon>
        <taxon>Tracheophyta</taxon>
        <taxon>Spermatophyta</taxon>
        <taxon>Magnoliopsida</taxon>
        <taxon>eudicotyledons</taxon>
        <taxon>Gunneridae</taxon>
        <taxon>Pentapetalae</taxon>
        <taxon>rosids</taxon>
        <taxon>fabids</taxon>
        <taxon>Rosales</taxon>
        <taxon>Cannabaceae</taxon>
        <taxon>Cannabis</taxon>
    </lineage>
</organism>
<proteinExistence type="inferred from homology"/>
<evidence type="ECO:0000256" key="1">
    <source>
        <dbReference type="ARBA" id="ARBA00004141"/>
    </source>
</evidence>
<dbReference type="CDD" id="cd02073">
    <property type="entry name" value="P-type_ATPase_APLT_Dnf-like"/>
    <property type="match status" value="2"/>
</dbReference>
<dbReference type="NCBIfam" id="TIGR01652">
    <property type="entry name" value="ATPase-Plipid"/>
    <property type="match status" value="2"/>
</dbReference>
<feature type="binding site" evidence="14">
    <location>
        <position position="616"/>
    </location>
    <ligand>
        <name>ATP</name>
        <dbReference type="ChEBI" id="CHEBI:30616"/>
    </ligand>
</feature>
<dbReference type="GO" id="GO:0016887">
    <property type="term" value="F:ATP hydrolysis activity"/>
    <property type="evidence" value="ECO:0007669"/>
    <property type="project" value="InterPro"/>
</dbReference>
<keyword evidence="10 16" id="KW-1133">Transmembrane helix</keyword>
<feature type="binding site" evidence="15">
    <location>
        <position position="465"/>
    </location>
    <ligand>
        <name>Mg(2+)</name>
        <dbReference type="ChEBI" id="CHEBI:18420"/>
    </ligand>
</feature>
<feature type="binding site" evidence="14">
    <location>
        <position position="887"/>
    </location>
    <ligand>
        <name>ATP</name>
        <dbReference type="ChEBI" id="CHEBI:30616"/>
    </ligand>
</feature>
<dbReference type="SUPFAM" id="SSF81660">
    <property type="entry name" value="Metal cation-transporting ATPase, ATP-binding domain N"/>
    <property type="match status" value="2"/>
</dbReference>
<protein>
    <recommendedName>
        <fullName evidence="3">P-type phospholipid transporter</fullName>
        <ecNumber evidence="3">7.6.2.1</ecNumber>
    </recommendedName>
</protein>
<dbReference type="PANTHER" id="PTHR24092">
    <property type="entry name" value="PROBABLE PHOSPHOLIPID-TRANSPORTING ATPASE"/>
    <property type="match status" value="1"/>
</dbReference>
<evidence type="ECO:0000259" key="18">
    <source>
        <dbReference type="Pfam" id="PF16212"/>
    </source>
</evidence>
<dbReference type="GO" id="GO:0140326">
    <property type="term" value="F:ATPase-coupled intramembrane lipid transporter activity"/>
    <property type="evidence" value="ECO:0007669"/>
    <property type="project" value="UniProtKB-EC"/>
</dbReference>
<dbReference type="InterPro" id="IPR044492">
    <property type="entry name" value="P_typ_ATPase_HD_dom"/>
</dbReference>
<keyword evidence="5 15" id="KW-0479">Metal-binding</keyword>
<feature type="transmembrane region" description="Helical" evidence="16">
    <location>
        <begin position="2263"/>
        <end position="2286"/>
    </location>
</feature>
<evidence type="ECO:0000256" key="16">
    <source>
        <dbReference type="SAM" id="Phobius"/>
    </source>
</evidence>
<feature type="domain" description="P-type ATPase N-terminal" evidence="17">
    <location>
        <begin position="79"/>
        <end position="145"/>
    </location>
</feature>
<keyword evidence="8 15" id="KW-0460">Magnesium</keyword>
<evidence type="ECO:0000256" key="4">
    <source>
        <dbReference type="ARBA" id="ARBA00022692"/>
    </source>
</evidence>
<dbReference type="InterPro" id="IPR036412">
    <property type="entry name" value="HAD-like_sf"/>
</dbReference>
<keyword evidence="9" id="KW-1278">Translocase</keyword>
<feature type="binding site" evidence="14">
    <location>
        <position position="754"/>
    </location>
    <ligand>
        <name>ATP</name>
        <dbReference type="ChEBI" id="CHEBI:30616"/>
    </ligand>
</feature>
<dbReference type="SUPFAM" id="SSF81653">
    <property type="entry name" value="Calcium ATPase, transduction domain A"/>
    <property type="match status" value="2"/>
</dbReference>
<keyword evidence="4 16" id="KW-0812">Transmembrane</keyword>
<name>A0A7J6I0S5_CANSA</name>
<dbReference type="InterPro" id="IPR032630">
    <property type="entry name" value="P_typ_ATPase_c"/>
</dbReference>
<reference evidence="19 20" key="1">
    <citation type="journal article" date="2020" name="bioRxiv">
        <title>Sequence and annotation of 42 cannabis genomes reveals extensive copy number variation in cannabinoid synthesis and pathogen resistance genes.</title>
        <authorList>
            <person name="Mckernan K.J."/>
            <person name="Helbert Y."/>
            <person name="Kane L.T."/>
            <person name="Ebling H."/>
            <person name="Zhang L."/>
            <person name="Liu B."/>
            <person name="Eaton Z."/>
            <person name="Mclaughlin S."/>
            <person name="Kingan S."/>
            <person name="Baybayan P."/>
            <person name="Concepcion G."/>
            <person name="Jordan M."/>
            <person name="Riva A."/>
            <person name="Barbazuk W."/>
            <person name="Harkins T."/>
        </authorList>
    </citation>
    <scope>NUCLEOTIDE SEQUENCE [LARGE SCALE GENOMIC DNA]</scope>
    <source>
        <strain evidence="20">cv. Jamaican Lion 4</strain>
        <tissue evidence="19">Leaf</tissue>
    </source>
</reference>
<feature type="transmembrane region" description="Helical" evidence="16">
    <location>
        <begin position="2149"/>
        <end position="2166"/>
    </location>
</feature>
<keyword evidence="6 14" id="KW-0547">Nucleotide-binding</keyword>
<evidence type="ECO:0000256" key="9">
    <source>
        <dbReference type="ARBA" id="ARBA00022967"/>
    </source>
</evidence>
<feature type="transmembrane region" description="Helical" evidence="16">
    <location>
        <begin position="1522"/>
        <end position="1546"/>
    </location>
</feature>
<dbReference type="GO" id="GO:0045332">
    <property type="term" value="P:phospholipid translocation"/>
    <property type="evidence" value="ECO:0007669"/>
    <property type="project" value="TreeGrafter"/>
</dbReference>
<keyword evidence="20" id="KW-1185">Reference proteome</keyword>
<dbReference type="InterPro" id="IPR018303">
    <property type="entry name" value="ATPase_P-typ_P_site"/>
</dbReference>
<dbReference type="Pfam" id="PF16209">
    <property type="entry name" value="PhoLip_ATPase_N"/>
    <property type="match status" value="2"/>
</dbReference>
<keyword evidence="11 16" id="KW-0472">Membrane</keyword>
<comment type="cofactor">
    <cofactor evidence="15">
        <name>Mg(2+)</name>
        <dbReference type="ChEBI" id="CHEBI:18420"/>
    </cofactor>
</comment>
<feature type="binding site" evidence="14">
    <location>
        <position position="756"/>
    </location>
    <ligand>
        <name>ATP</name>
        <dbReference type="ChEBI" id="CHEBI:30616"/>
    </ligand>
</feature>
<dbReference type="Gene3D" id="3.40.50.1000">
    <property type="entry name" value="HAD superfamily/HAD-like"/>
    <property type="match status" value="2"/>
</dbReference>
<dbReference type="SFLD" id="SFLDF00027">
    <property type="entry name" value="p-type_atpase"/>
    <property type="match status" value="2"/>
</dbReference>
<dbReference type="FunFam" id="3.40.1110.10:FF:000025">
    <property type="entry name" value="Phospholipid-transporting ATPase"/>
    <property type="match status" value="2"/>
</dbReference>
<evidence type="ECO:0000256" key="11">
    <source>
        <dbReference type="ARBA" id="ARBA00023136"/>
    </source>
</evidence>
<dbReference type="SUPFAM" id="SSF56784">
    <property type="entry name" value="HAD-like"/>
    <property type="match status" value="2"/>
</dbReference>
<feature type="transmembrane region" description="Helical" evidence="16">
    <location>
        <begin position="1059"/>
        <end position="1079"/>
    </location>
</feature>
<evidence type="ECO:0000256" key="5">
    <source>
        <dbReference type="ARBA" id="ARBA00022723"/>
    </source>
</evidence>
<feature type="binding site" evidence="14">
    <location>
        <position position="674"/>
    </location>
    <ligand>
        <name>ATP</name>
        <dbReference type="ChEBI" id="CHEBI:30616"/>
    </ligand>
</feature>
<feature type="domain" description="P-type ATPase C-terminal" evidence="18">
    <location>
        <begin position="910"/>
        <end position="1149"/>
    </location>
</feature>
<feature type="transmembrane region" description="Helical" evidence="16">
    <location>
        <begin position="1585"/>
        <end position="1606"/>
    </location>
</feature>
<dbReference type="InterPro" id="IPR023214">
    <property type="entry name" value="HAD_sf"/>
</dbReference>
<evidence type="ECO:0000256" key="8">
    <source>
        <dbReference type="ARBA" id="ARBA00022842"/>
    </source>
</evidence>
<feature type="transmembrane region" description="Helical" evidence="16">
    <location>
        <begin position="2195"/>
        <end position="2219"/>
    </location>
</feature>
<dbReference type="FunFam" id="2.70.150.10:FF:000054">
    <property type="entry name" value="Phospholipid-transporting ATPase"/>
    <property type="match status" value="2"/>
</dbReference>
<feature type="binding site" evidence="14">
    <location>
        <position position="888"/>
    </location>
    <ligand>
        <name>ATP</name>
        <dbReference type="ChEBI" id="CHEBI:30616"/>
    </ligand>
</feature>
<feature type="domain" description="P-type ATPase N-terminal" evidence="17">
    <location>
        <begin position="1264"/>
        <end position="1330"/>
    </location>
</feature>
<feature type="transmembrane region" description="Helical" evidence="16">
    <location>
        <begin position="1023"/>
        <end position="1047"/>
    </location>
</feature>
<feature type="binding site" evidence="14">
    <location>
        <position position="864"/>
    </location>
    <ligand>
        <name>ATP</name>
        <dbReference type="ChEBI" id="CHEBI:30616"/>
    </ligand>
</feature>
<feature type="transmembrane region" description="Helical" evidence="16">
    <location>
        <begin position="2292"/>
        <end position="2312"/>
    </location>
</feature>
<feature type="transmembrane region" description="Helical" evidence="16">
    <location>
        <begin position="1305"/>
        <end position="1323"/>
    </location>
</feature>
<dbReference type="Pfam" id="PF13246">
    <property type="entry name" value="Cation_ATPase"/>
    <property type="match status" value="2"/>
</dbReference>
<dbReference type="PRINTS" id="PR00119">
    <property type="entry name" value="CATATPASE"/>
</dbReference>
<feature type="binding site" evidence="14">
    <location>
        <position position="858"/>
    </location>
    <ligand>
        <name>ATP</name>
        <dbReference type="ChEBI" id="CHEBI:30616"/>
    </ligand>
</feature>
<feature type="transmembrane region" description="Helical" evidence="16">
    <location>
        <begin position="2231"/>
        <end position="2251"/>
    </location>
</feature>
<evidence type="ECO:0000313" key="19">
    <source>
        <dbReference type="EMBL" id="KAF4401162.1"/>
    </source>
</evidence>
<feature type="transmembrane region" description="Helical" evidence="16">
    <location>
        <begin position="946"/>
        <end position="971"/>
    </location>
</feature>
<feature type="transmembrane region" description="Helical" evidence="16">
    <location>
        <begin position="1120"/>
        <end position="1140"/>
    </location>
</feature>
<accession>A0A7J6I0S5</accession>
<dbReference type="InterPro" id="IPR006539">
    <property type="entry name" value="P-type_ATPase_IV"/>
</dbReference>
<evidence type="ECO:0000256" key="13">
    <source>
        <dbReference type="PIRSR" id="PIRSR606539-1"/>
    </source>
</evidence>
<dbReference type="SUPFAM" id="SSF81665">
    <property type="entry name" value="Calcium ATPase, transmembrane domain M"/>
    <property type="match status" value="2"/>
</dbReference>
<dbReference type="InterPro" id="IPR023299">
    <property type="entry name" value="ATPase_P-typ_cyto_dom_N"/>
</dbReference>
<feature type="binding site" evidence="14">
    <location>
        <position position="755"/>
    </location>
    <ligand>
        <name>ATP</name>
        <dbReference type="ChEBI" id="CHEBI:30616"/>
    </ligand>
</feature>
<feature type="transmembrane region" description="Helical" evidence="16">
    <location>
        <begin position="120"/>
        <end position="138"/>
    </location>
</feature>
<dbReference type="Pfam" id="PF16212">
    <property type="entry name" value="PhoLip_ATPase_C"/>
    <property type="match status" value="2"/>
</dbReference>
<gene>
    <name evidence="19" type="ORF">G4B88_014003</name>
</gene>
<feature type="transmembrane region" description="Helical" evidence="16">
    <location>
        <begin position="2118"/>
        <end position="2143"/>
    </location>
</feature>
<dbReference type="GO" id="GO:0005524">
    <property type="term" value="F:ATP binding"/>
    <property type="evidence" value="ECO:0007669"/>
    <property type="project" value="UniProtKB-KW"/>
</dbReference>
<dbReference type="PROSITE" id="PS00154">
    <property type="entry name" value="ATPASE_E1_E2"/>
    <property type="match status" value="2"/>
</dbReference>
<comment type="catalytic activity">
    <reaction evidence="12">
        <text>ATP + H2O + phospholipidSide 1 = ADP + phosphate + phospholipidSide 2.</text>
        <dbReference type="EC" id="7.6.2.1"/>
    </reaction>
</comment>
<feature type="transmembrane region" description="Helical" evidence="16">
    <location>
        <begin position="337"/>
        <end position="361"/>
    </location>
</feature>